<dbReference type="RefSeq" id="XP_022343780.1">
    <property type="nucleotide sequence ID" value="XM_022488072.1"/>
</dbReference>
<evidence type="ECO:0000259" key="8">
    <source>
        <dbReference type="PROSITE" id="PS50262"/>
    </source>
</evidence>
<feature type="region of interest" description="Disordered" evidence="5">
    <location>
        <begin position="1"/>
        <end position="23"/>
    </location>
</feature>
<dbReference type="InterPro" id="IPR017981">
    <property type="entry name" value="GPCR_2-like_7TM"/>
</dbReference>
<dbReference type="GO" id="GO:0005886">
    <property type="term" value="C:plasma membrane"/>
    <property type="evidence" value="ECO:0007669"/>
    <property type="project" value="TreeGrafter"/>
</dbReference>
<dbReference type="GeneID" id="111136904"/>
<dbReference type="Gene3D" id="1.20.1070.10">
    <property type="entry name" value="Rhodopsin 7-helix transmembrane proteins"/>
    <property type="match status" value="1"/>
</dbReference>
<dbReference type="PANTHER" id="PTHR23112">
    <property type="entry name" value="G PROTEIN-COUPLED RECEPTOR 157-RELATED"/>
    <property type="match status" value="1"/>
</dbReference>
<gene>
    <name evidence="10" type="primary">LOC111136904</name>
</gene>
<dbReference type="PROSITE" id="PS50261">
    <property type="entry name" value="G_PROTEIN_RECEP_F2_4"/>
    <property type="match status" value="1"/>
</dbReference>
<feature type="domain" description="G-protein coupled receptors family 1 profile" evidence="8">
    <location>
        <begin position="48"/>
        <end position="317"/>
    </location>
</feature>
<feature type="transmembrane region" description="Helical" evidence="6">
    <location>
        <begin position="297"/>
        <end position="319"/>
    </location>
</feature>
<reference evidence="10" key="1">
    <citation type="submission" date="2025-08" db="UniProtKB">
        <authorList>
            <consortium name="RefSeq"/>
        </authorList>
    </citation>
    <scope>IDENTIFICATION</scope>
    <source>
        <tissue evidence="10">Whole sample</tissue>
    </source>
</reference>
<dbReference type="AlphaFoldDB" id="A0A8B8EUX5"/>
<dbReference type="PROSITE" id="PS50262">
    <property type="entry name" value="G_PROTEIN_RECEP_F1_2"/>
    <property type="match status" value="1"/>
</dbReference>
<dbReference type="OrthoDB" id="100006at2759"/>
<dbReference type="SUPFAM" id="SSF81321">
    <property type="entry name" value="Family A G protein-coupled receptor-like"/>
    <property type="match status" value="1"/>
</dbReference>
<dbReference type="KEGG" id="cvn:111136904"/>
<keyword evidence="4 6" id="KW-0472">Membrane</keyword>
<evidence type="ECO:0000256" key="3">
    <source>
        <dbReference type="ARBA" id="ARBA00022989"/>
    </source>
</evidence>
<feature type="transmembrane region" description="Helical" evidence="6">
    <location>
        <begin position="129"/>
        <end position="147"/>
    </location>
</feature>
<comment type="subcellular location">
    <subcellularLocation>
        <location evidence="1">Membrane</location>
        <topology evidence="1">Multi-pass membrane protein</topology>
    </subcellularLocation>
</comment>
<dbReference type="GO" id="GO:0007166">
    <property type="term" value="P:cell surface receptor signaling pathway"/>
    <property type="evidence" value="ECO:0007669"/>
    <property type="project" value="InterPro"/>
</dbReference>
<sequence length="355" mass="40844">MVKTGSGMFTNMSSNNSSSENMTSSDPLSLSPFILGLSSLSCCLSIIGAMIIFATYYLVAVAKNQTRRLLLYLTIADLMTAVGNLIGIVRYVLREETEYIVEREEMKYNCTTTDTVCVLQSVVTTFSNLASFFWTTIIMIHILMTLFTQQEWSKFANRVIYHIVAWGVPLVITFLAIWYDVLGEDFFITTGPWCWIKGCMEQDKVIYWMALTGKGWEVATYFLSMTFYIIIKFYMVKRSLHFKHRSQNHLREEDELYIMIFFVIIILRAAGTTRFFIAVVKNAYFSNIQNFDAADRGLLYVQSLGDSAQAFANCILFCIRDTAVRQDMWRRIRSCVGCRSPDEEERARLLQNVVN</sequence>
<dbReference type="GO" id="GO:0007189">
    <property type="term" value="P:adenylate cyclase-activating G protein-coupled receptor signaling pathway"/>
    <property type="evidence" value="ECO:0007669"/>
    <property type="project" value="TreeGrafter"/>
</dbReference>
<evidence type="ECO:0000313" key="10">
    <source>
        <dbReference type="RefSeq" id="XP_022343780.1"/>
    </source>
</evidence>
<evidence type="ECO:0000256" key="2">
    <source>
        <dbReference type="ARBA" id="ARBA00022692"/>
    </source>
</evidence>
<dbReference type="GO" id="GO:0004930">
    <property type="term" value="F:G protein-coupled receptor activity"/>
    <property type="evidence" value="ECO:0007669"/>
    <property type="project" value="TreeGrafter"/>
</dbReference>
<dbReference type="InterPro" id="IPR017452">
    <property type="entry name" value="GPCR_Rhodpsn_7TM"/>
</dbReference>
<keyword evidence="9" id="KW-1185">Reference proteome</keyword>
<evidence type="ECO:0000256" key="1">
    <source>
        <dbReference type="ARBA" id="ARBA00004141"/>
    </source>
</evidence>
<organism evidence="9 10">
    <name type="scientific">Crassostrea virginica</name>
    <name type="common">Eastern oyster</name>
    <dbReference type="NCBI Taxonomy" id="6565"/>
    <lineage>
        <taxon>Eukaryota</taxon>
        <taxon>Metazoa</taxon>
        <taxon>Spiralia</taxon>
        <taxon>Lophotrochozoa</taxon>
        <taxon>Mollusca</taxon>
        <taxon>Bivalvia</taxon>
        <taxon>Autobranchia</taxon>
        <taxon>Pteriomorphia</taxon>
        <taxon>Ostreida</taxon>
        <taxon>Ostreoidea</taxon>
        <taxon>Ostreidae</taxon>
        <taxon>Crassostrea</taxon>
    </lineage>
</organism>
<feature type="domain" description="G-protein coupled receptors family 2 profile 2" evidence="7">
    <location>
        <begin position="34"/>
        <end position="321"/>
    </location>
</feature>
<evidence type="ECO:0000313" key="9">
    <source>
        <dbReference type="Proteomes" id="UP000694844"/>
    </source>
</evidence>
<keyword evidence="2 6" id="KW-0812">Transmembrane</keyword>
<feature type="transmembrane region" description="Helical" evidence="6">
    <location>
        <begin position="70"/>
        <end position="93"/>
    </location>
</feature>
<keyword evidence="3 6" id="KW-1133">Transmembrane helix</keyword>
<evidence type="ECO:0000259" key="7">
    <source>
        <dbReference type="PROSITE" id="PS50261"/>
    </source>
</evidence>
<feature type="transmembrane region" description="Helical" evidence="6">
    <location>
        <begin position="33"/>
        <end position="58"/>
    </location>
</feature>
<proteinExistence type="predicted"/>
<dbReference type="PANTHER" id="PTHR23112:SF47">
    <property type="entry name" value="G-PROTEIN COUPLED RECEPTOR 157"/>
    <property type="match status" value="1"/>
</dbReference>
<evidence type="ECO:0000256" key="5">
    <source>
        <dbReference type="SAM" id="MobiDB-lite"/>
    </source>
</evidence>
<protein>
    <submittedName>
        <fullName evidence="10">G-protein coupled receptor 157-like</fullName>
    </submittedName>
</protein>
<feature type="transmembrane region" description="Helical" evidence="6">
    <location>
        <begin position="218"/>
        <end position="235"/>
    </location>
</feature>
<feature type="transmembrane region" description="Helical" evidence="6">
    <location>
        <begin position="159"/>
        <end position="179"/>
    </location>
</feature>
<dbReference type="Proteomes" id="UP000694844">
    <property type="component" value="Chromosome 5"/>
</dbReference>
<feature type="compositionally biased region" description="Low complexity" evidence="5">
    <location>
        <begin position="10"/>
        <end position="23"/>
    </location>
</feature>
<evidence type="ECO:0000256" key="4">
    <source>
        <dbReference type="ARBA" id="ARBA00023136"/>
    </source>
</evidence>
<accession>A0A8B8EUX5</accession>
<name>A0A8B8EUX5_CRAVI</name>
<feature type="transmembrane region" description="Helical" evidence="6">
    <location>
        <begin position="256"/>
        <end position="277"/>
    </location>
</feature>
<evidence type="ECO:0000256" key="6">
    <source>
        <dbReference type="SAM" id="Phobius"/>
    </source>
</evidence>